<feature type="domain" description="HAM1-like C-terminal" evidence="2">
    <location>
        <begin position="628"/>
        <end position="786"/>
    </location>
</feature>
<feature type="compositionally biased region" description="Basic and acidic residues" evidence="1">
    <location>
        <begin position="184"/>
        <end position="196"/>
    </location>
</feature>
<evidence type="ECO:0000313" key="6">
    <source>
        <dbReference type="Proteomes" id="UP000011715"/>
    </source>
</evidence>
<evidence type="ECO:0000259" key="3">
    <source>
        <dbReference type="Pfam" id="PF19343"/>
    </source>
</evidence>
<dbReference type="Proteomes" id="UP000011715">
    <property type="component" value="Unassembled WGS sequence"/>
</dbReference>
<dbReference type="PANTHER" id="PTHR31138">
    <property type="entry name" value="CHROMOSOME 19, WHOLE GENOME SHOTGUN SEQUENCE"/>
    <property type="match status" value="1"/>
</dbReference>
<accession>A0A0C4E6C8</accession>
<dbReference type="VEuPathDB" id="FungiDB:MAPG_08062"/>
<dbReference type="STRING" id="644358.A0A0C4E6C8"/>
<dbReference type="Pfam" id="PF14613">
    <property type="entry name" value="HAM1_C"/>
    <property type="match status" value="1"/>
</dbReference>
<reference evidence="5" key="4">
    <citation type="journal article" date="2015" name="G3 (Bethesda)">
        <title>Genome sequences of three phytopathogenic species of the Magnaporthaceae family of fungi.</title>
        <authorList>
            <person name="Okagaki L.H."/>
            <person name="Nunes C.C."/>
            <person name="Sailsbery J."/>
            <person name="Clay B."/>
            <person name="Brown D."/>
            <person name="John T."/>
            <person name="Oh Y."/>
            <person name="Young N."/>
            <person name="Fitzgerald M."/>
            <person name="Haas B.J."/>
            <person name="Zeng Q."/>
            <person name="Young S."/>
            <person name="Adiconis X."/>
            <person name="Fan L."/>
            <person name="Levin J.Z."/>
            <person name="Mitchell T.K."/>
            <person name="Okubara P.A."/>
            <person name="Farman M.L."/>
            <person name="Kohn L.M."/>
            <person name="Birren B."/>
            <person name="Ma L.-J."/>
            <person name="Dean R.A."/>
        </authorList>
    </citation>
    <scope>NUCLEOTIDE SEQUENCE</scope>
    <source>
        <strain evidence="5">ATCC 64411 / 73-15</strain>
    </source>
</reference>
<reference evidence="6" key="1">
    <citation type="submission" date="2010-05" db="EMBL/GenBank/DDBJ databases">
        <title>The genome sequence of Magnaporthe poae strain ATCC 64411.</title>
        <authorList>
            <person name="Ma L.-J."/>
            <person name="Dead R."/>
            <person name="Young S."/>
            <person name="Zeng Q."/>
            <person name="Koehrsen M."/>
            <person name="Alvarado L."/>
            <person name="Berlin A."/>
            <person name="Chapman S.B."/>
            <person name="Chen Z."/>
            <person name="Freedman E."/>
            <person name="Gellesch M."/>
            <person name="Goldberg J."/>
            <person name="Griggs A."/>
            <person name="Gujja S."/>
            <person name="Heilman E.R."/>
            <person name="Heiman D."/>
            <person name="Hepburn T."/>
            <person name="Howarth C."/>
            <person name="Jen D."/>
            <person name="Larson L."/>
            <person name="Mehta T."/>
            <person name="Neiman D."/>
            <person name="Pearson M."/>
            <person name="Roberts A."/>
            <person name="Saif S."/>
            <person name="Shea T."/>
            <person name="Shenoy N."/>
            <person name="Sisk P."/>
            <person name="Stolte C."/>
            <person name="Sykes S."/>
            <person name="Walk T."/>
            <person name="White J."/>
            <person name="Yandava C."/>
            <person name="Haas B."/>
            <person name="Nusbaum C."/>
            <person name="Birren B."/>
        </authorList>
    </citation>
    <scope>NUCLEOTIDE SEQUENCE [LARGE SCALE GENOMIC DNA]</scope>
    <source>
        <strain evidence="6">ATCC 64411 / 73-15</strain>
    </source>
</reference>
<sequence length="822" mass="91494">MATATSVNKPVDVKQKDADVARKLQVYGIISAFQHGKYPSNDQIDVALNSFLASKALASPSEKISPEGRALVADFRDVVRKAQHLILSKNAGNLLQDFGWQTSHFDPKSIQAPGAPVDKETAKAHGDRAAEGLRTLGRLIITNGQFRKLLKDATIIFRDMAGDAATKAAASVRPSEADLAQVDRPADDNTWHDAPDFSKGNLKKQVQGVYNKGSANNKDSNNDAGAALTNGAQAGQKPTDAVASAAGASSSVPVDQDRAEELTAEGKEAARAKTQEYRERTKRYLEQKMPQDRREQAIWRLKKMIIECQQHPDYQHAMQTLLDLAEQYGRHARVLGQEGSGTAKEARSSSLGQAEADLKVLIERFANGTSTDDLWAAIGQIYRDADRDPELRDWFRDTNAYIRRCLKEQGYILDDSSTEEWNHLYDHGNYLLREKYKAHTDRIVDEIKFLIDQFDQDPMNKAFGEAVRKLFNDLGNDENGKPKFKKHLVKDLTDVIIPAVFENIAYVPVPRIEFSDHQVDAVIENLVLESDNFTPNLLDVHSENYMRWGRKKITSKSKHSVEVRVSGIQMDLRDVSYYVKRKQGFPSLTDTGRADIFMGGDGFSFKLKISTPDEKDAQKFFRVDKVDVDVKNLKIKLHESKHKLLFSIAQPLLLKVMRPALQKALGKAIRDNFNELDQLLFKLKQEADRGLEQAQSDPENIPNIYSRYASAVQRQVLDGKKKAEKVAADKKVNYAVTQNDSMFPDVKLPGGISSKATEYRELAVKGDRWESPVFSIGKASKSNDLPAPPQVVRKPHAVASGGPSQSSIGGQQSLAQPGIQAM</sequence>
<evidence type="ECO:0000313" key="4">
    <source>
        <dbReference type="EMBL" id="KLU89086.1"/>
    </source>
</evidence>
<dbReference type="EMBL" id="ADBL01001942">
    <property type="status" value="NOT_ANNOTATED_CDS"/>
    <property type="molecule type" value="Genomic_DNA"/>
</dbReference>
<dbReference type="OrthoDB" id="19394at2759"/>
<dbReference type="EMBL" id="GL876972">
    <property type="protein sequence ID" value="KLU89086.1"/>
    <property type="molecule type" value="Genomic_DNA"/>
</dbReference>
<feature type="compositionally biased region" description="Basic and acidic residues" evidence="1">
    <location>
        <begin position="255"/>
        <end position="275"/>
    </location>
</feature>
<feature type="region of interest" description="Disordered" evidence="1">
    <location>
        <begin position="169"/>
        <end position="275"/>
    </location>
</feature>
<protein>
    <submittedName>
        <fullName evidence="4 5">Uncharacterized protein</fullName>
    </submittedName>
</protein>
<dbReference type="OMA" id="NTWHEAP"/>
<dbReference type="Gene3D" id="3.15.10.10">
    <property type="entry name" value="Bactericidal permeability-increasing protein, domain 1"/>
    <property type="match status" value="1"/>
</dbReference>
<feature type="compositionally biased region" description="Polar residues" evidence="1">
    <location>
        <begin position="213"/>
        <end position="223"/>
    </location>
</feature>
<reference evidence="5" key="5">
    <citation type="submission" date="2015-06" db="UniProtKB">
        <authorList>
            <consortium name="EnsemblFungi"/>
        </authorList>
    </citation>
    <scope>IDENTIFICATION</scope>
    <source>
        <strain evidence="5">ATCC 64411</strain>
    </source>
</reference>
<dbReference type="AlphaFoldDB" id="A0A0C4E6C8"/>
<dbReference type="eggNOG" id="ENOG502QYDH">
    <property type="taxonomic scope" value="Eukaryota"/>
</dbReference>
<dbReference type="EnsemblFungi" id="MAPG_08062T0">
    <property type="protein sequence ID" value="MAPG_08062T0"/>
    <property type="gene ID" value="MAPG_08062"/>
</dbReference>
<feature type="domain" description="HAM1-like N-terminal" evidence="3">
    <location>
        <begin position="4"/>
        <end position="616"/>
    </location>
</feature>
<evidence type="ECO:0000259" key="2">
    <source>
        <dbReference type="Pfam" id="PF14613"/>
    </source>
</evidence>
<reference evidence="4" key="2">
    <citation type="submission" date="2010-05" db="EMBL/GenBank/DDBJ databases">
        <title>The Genome Sequence of Magnaporthe poae strain ATCC 64411.</title>
        <authorList>
            <consortium name="The Broad Institute Genome Sequencing Platform"/>
            <consortium name="Broad Institute Genome Sequencing Center for Infectious Disease"/>
            <person name="Ma L.-J."/>
            <person name="Dead R."/>
            <person name="Young S."/>
            <person name="Zeng Q."/>
            <person name="Koehrsen M."/>
            <person name="Alvarado L."/>
            <person name="Berlin A."/>
            <person name="Chapman S.B."/>
            <person name="Chen Z."/>
            <person name="Freedman E."/>
            <person name="Gellesch M."/>
            <person name="Goldberg J."/>
            <person name="Griggs A."/>
            <person name="Gujja S."/>
            <person name="Heilman E.R."/>
            <person name="Heiman D."/>
            <person name="Hepburn T."/>
            <person name="Howarth C."/>
            <person name="Jen D."/>
            <person name="Larson L."/>
            <person name="Mehta T."/>
            <person name="Neiman D."/>
            <person name="Pearson M."/>
            <person name="Roberts A."/>
            <person name="Saif S."/>
            <person name="Shea T."/>
            <person name="Shenoy N."/>
            <person name="Sisk P."/>
            <person name="Stolte C."/>
            <person name="Sykes S."/>
            <person name="Walk T."/>
            <person name="White J."/>
            <person name="Yandava C."/>
            <person name="Haas B."/>
            <person name="Nusbaum C."/>
            <person name="Birren B."/>
        </authorList>
    </citation>
    <scope>NUCLEOTIDE SEQUENCE</scope>
    <source>
        <strain evidence="4">ATCC 64411</strain>
    </source>
</reference>
<dbReference type="Pfam" id="PF19343">
    <property type="entry name" value="HAM1_N"/>
    <property type="match status" value="1"/>
</dbReference>
<name>A0A0C4E6C8_MAGP6</name>
<evidence type="ECO:0000256" key="1">
    <source>
        <dbReference type="SAM" id="MobiDB-lite"/>
    </source>
</evidence>
<dbReference type="InterPro" id="IPR027842">
    <property type="entry name" value="HAM1-like_C"/>
</dbReference>
<feature type="region of interest" description="Disordered" evidence="1">
    <location>
        <begin position="778"/>
        <end position="822"/>
    </location>
</feature>
<proteinExistence type="predicted"/>
<keyword evidence="6" id="KW-1185">Reference proteome</keyword>
<dbReference type="PANTHER" id="PTHR31138:SF1">
    <property type="entry name" value="PDZ DOMAIN-CONTAINING PROTEIN"/>
    <property type="match status" value="1"/>
</dbReference>
<dbReference type="InterPro" id="IPR045967">
    <property type="entry name" value="HAM1-like_N"/>
</dbReference>
<feature type="compositionally biased region" description="Low complexity" evidence="1">
    <location>
        <begin position="241"/>
        <end position="252"/>
    </location>
</feature>
<evidence type="ECO:0000313" key="5">
    <source>
        <dbReference type="EnsemblFungi" id="MAPG_08062T0"/>
    </source>
</evidence>
<organism evidence="5 6">
    <name type="scientific">Magnaporthiopsis poae (strain ATCC 64411 / 73-15)</name>
    <name type="common">Kentucky bluegrass fungus</name>
    <name type="synonym">Magnaporthe poae</name>
    <dbReference type="NCBI Taxonomy" id="644358"/>
    <lineage>
        <taxon>Eukaryota</taxon>
        <taxon>Fungi</taxon>
        <taxon>Dikarya</taxon>
        <taxon>Ascomycota</taxon>
        <taxon>Pezizomycotina</taxon>
        <taxon>Sordariomycetes</taxon>
        <taxon>Sordariomycetidae</taxon>
        <taxon>Magnaporthales</taxon>
        <taxon>Magnaporthaceae</taxon>
        <taxon>Magnaporthiopsis</taxon>
    </lineage>
</organism>
<reference evidence="4" key="3">
    <citation type="submission" date="2011-03" db="EMBL/GenBank/DDBJ databases">
        <title>Annotation of Magnaporthe poae ATCC 64411.</title>
        <authorList>
            <person name="Ma L.-J."/>
            <person name="Dead R."/>
            <person name="Young S.K."/>
            <person name="Zeng Q."/>
            <person name="Gargeya S."/>
            <person name="Fitzgerald M."/>
            <person name="Haas B."/>
            <person name="Abouelleil A."/>
            <person name="Alvarado L."/>
            <person name="Arachchi H.M."/>
            <person name="Berlin A."/>
            <person name="Brown A."/>
            <person name="Chapman S.B."/>
            <person name="Chen Z."/>
            <person name="Dunbar C."/>
            <person name="Freedman E."/>
            <person name="Gearin G."/>
            <person name="Gellesch M."/>
            <person name="Goldberg J."/>
            <person name="Griggs A."/>
            <person name="Gujja S."/>
            <person name="Heiman D."/>
            <person name="Howarth C."/>
            <person name="Larson L."/>
            <person name="Lui A."/>
            <person name="MacDonald P.J.P."/>
            <person name="Mehta T."/>
            <person name="Montmayeur A."/>
            <person name="Murphy C."/>
            <person name="Neiman D."/>
            <person name="Pearson M."/>
            <person name="Priest M."/>
            <person name="Roberts A."/>
            <person name="Saif S."/>
            <person name="Shea T."/>
            <person name="Shenoy N."/>
            <person name="Sisk P."/>
            <person name="Stolte C."/>
            <person name="Sykes S."/>
            <person name="Yandava C."/>
            <person name="Wortman J."/>
            <person name="Nusbaum C."/>
            <person name="Birren B."/>
        </authorList>
    </citation>
    <scope>NUCLEOTIDE SEQUENCE</scope>
    <source>
        <strain evidence="4">ATCC 64411</strain>
    </source>
</reference>
<gene>
    <name evidence="4" type="ORF">MAPG_08062</name>
</gene>
<feature type="compositionally biased region" description="Low complexity" evidence="1">
    <location>
        <begin position="800"/>
        <end position="813"/>
    </location>
</feature>